<evidence type="ECO:0000256" key="9">
    <source>
        <dbReference type="ARBA" id="ARBA00022842"/>
    </source>
</evidence>
<comment type="function">
    <text evidence="17">ATP-dependent transporter located in the mitochondrial inner membrane that catalyzes the export of biliverdin from the mitochondrial matrix, and plays a crucial role in hemoglobin synthesis and antioxidative stress. Participates in the early step of the heme biosynthetic process during insertion of iron into protoporphyrin IX (PPIX). Involved in the stabilization of the iron transporter mitoferrin-1/SLC25A37. In addition may be involved in mitochondrial unfolded protein response (UPRmt) signaling pathway, although ABCB10 probably does not participate in peptide export from mitochondria.</text>
</comment>
<feature type="transmembrane region" description="Helical" evidence="22">
    <location>
        <begin position="352"/>
        <end position="372"/>
    </location>
</feature>
<evidence type="ECO:0000256" key="15">
    <source>
        <dbReference type="ARBA" id="ARBA00023136"/>
    </source>
</evidence>
<dbReference type="GO" id="GO:0046872">
    <property type="term" value="F:metal ion binding"/>
    <property type="evidence" value="ECO:0007669"/>
    <property type="project" value="UniProtKB-KW"/>
</dbReference>
<keyword evidence="12 22" id="KW-1133">Transmembrane helix</keyword>
<keyword evidence="9" id="KW-0460">Magnesium</keyword>
<dbReference type="FunFam" id="3.40.50.300:FF:000403">
    <property type="entry name" value="ATP-binding cassette sub-family B member 8, mitochondrial"/>
    <property type="match status" value="1"/>
</dbReference>
<sequence>MTQQGLLLAVVRQWPHPRRPLSHRLSENLSPLGRGQRGQRGGTRLYATGTRTSALPSATCTRSRGSRAAAAAAAAAANAIPPPLIRSEMRQISHCASSSSSSSYKSHASSMSPWTRPRSDPPVVGGGTGGGGGAGAGVGSDRPLRRWLSTKLSSLSSSSPSMQHHQRRSTLSATVCTTTTTTAAASPSFLLLQQKPPRCAIFLSPWSPPKPTLARLFGTQPYVASSSISSSYRGRAPLTVTITRSKALLPSPAAILRARTFHTSRTSRFKMPGGASSSAPEYDEGAKKASQHVWRDSMRLMSLARPEAKMLGVGVALLVLSSGIAMTVPFAMGKIIDIVTHPTERLESYGLTLPQMFLGLTGVFVVGSLANAGRMMIMRISGERIVVRLRQRLFESISKQDIAFFDANKTGDLISRLSLDTNVVGKSLTFNIADGLRSVIMATSGVTMMTYVSPQLTAIMMCIVPPVAIGAVYYGRYVKSLSKQTQEALGEITKVAEERIGNIRTVRAFAKEDDELQRYSLRVQDVFALAKKEALASAAFFSMAGFSGNMTILAILYSGGSMVMDGALSVGELTSHLMYTLYVGSSLAGLTSFYSEIMKGIGAGSRLFDLLDKKPMIALTGGKRLGKLTGEIKFDNVVFTYPTRKTTPIFDAISFDIQAGEVVAICGQSGIGKSTCGSLLLRFYDPDAGRILINGDTDLRDLDVRWWRDQIGLVSQEPVLFSGTVFENITYGVPDATMEQVQEVAAKANCGFIEDFPDRFETMVGERGISLSGGQKQRISIARALLKNPQILVLDEATSALDSHSEQLVQEALDRLMEGRTVLTIAHRESTIRGASKVICLEAGKVAEIGTYDELMQSKKGVFRELMKKRDL</sequence>
<evidence type="ECO:0000256" key="19">
    <source>
        <dbReference type="ARBA" id="ARBA00075187"/>
    </source>
</evidence>
<evidence type="ECO:0000256" key="11">
    <source>
        <dbReference type="ARBA" id="ARBA00022967"/>
    </source>
</evidence>
<comment type="catalytic activity">
    <reaction evidence="16">
        <text>biliverdin IXalpha(in) + ATP + H2O = biliverdin IXalpha(out) + ADP + phosphate + H(+)</text>
        <dbReference type="Rhea" id="RHEA:82359"/>
        <dbReference type="ChEBI" id="CHEBI:15377"/>
        <dbReference type="ChEBI" id="CHEBI:15378"/>
        <dbReference type="ChEBI" id="CHEBI:30616"/>
        <dbReference type="ChEBI" id="CHEBI:43474"/>
        <dbReference type="ChEBI" id="CHEBI:57991"/>
        <dbReference type="ChEBI" id="CHEBI:456216"/>
    </reaction>
    <physiologicalReaction direction="left-to-right" evidence="16">
        <dbReference type="Rhea" id="RHEA:82360"/>
    </physiologicalReaction>
</comment>
<keyword evidence="5" id="KW-0479">Metal-binding</keyword>
<dbReference type="InterPro" id="IPR003439">
    <property type="entry name" value="ABC_transporter-like_ATP-bd"/>
</dbReference>
<dbReference type="GO" id="GO:0042802">
    <property type="term" value="F:identical protein binding"/>
    <property type="evidence" value="ECO:0007669"/>
    <property type="project" value="UniProtKB-ARBA"/>
</dbReference>
<dbReference type="EMBL" id="JAAAJB010000292">
    <property type="protein sequence ID" value="KAG0259241.1"/>
    <property type="molecule type" value="Genomic_DNA"/>
</dbReference>
<dbReference type="InterPro" id="IPR039421">
    <property type="entry name" value="Type_1_exporter"/>
</dbReference>
<evidence type="ECO:0000256" key="1">
    <source>
        <dbReference type="ARBA" id="ARBA00004448"/>
    </source>
</evidence>
<feature type="compositionally biased region" description="Low complexity" evidence="21">
    <location>
        <begin position="151"/>
        <end position="161"/>
    </location>
</feature>
<evidence type="ECO:0000256" key="14">
    <source>
        <dbReference type="ARBA" id="ARBA00023128"/>
    </source>
</evidence>
<keyword evidence="14" id="KW-0496">Mitochondrion</keyword>
<dbReference type="InterPro" id="IPR003593">
    <property type="entry name" value="AAA+_ATPase"/>
</dbReference>
<evidence type="ECO:0000256" key="8">
    <source>
        <dbReference type="ARBA" id="ARBA00022840"/>
    </source>
</evidence>
<feature type="transmembrane region" description="Helical" evidence="22">
    <location>
        <begin position="435"/>
        <end position="452"/>
    </location>
</feature>
<dbReference type="CDD" id="cd03249">
    <property type="entry name" value="ABC_MTABC3_MDL1_MDL2"/>
    <property type="match status" value="1"/>
</dbReference>
<comment type="caution">
    <text evidence="25">The sequence shown here is derived from an EMBL/GenBank/DDBJ whole genome shotgun (WGS) entry which is preliminary data.</text>
</comment>
<accession>A0A9P6U4R6</accession>
<dbReference type="FunFam" id="1.20.1560.10:FF:000048">
    <property type="entry name" value="ATP-binding cassette sub-family B member 10, mitochondrial"/>
    <property type="match status" value="1"/>
</dbReference>
<evidence type="ECO:0000256" key="21">
    <source>
        <dbReference type="SAM" id="MobiDB-lite"/>
    </source>
</evidence>
<dbReference type="Proteomes" id="UP000807716">
    <property type="component" value="Unassembled WGS sequence"/>
</dbReference>
<dbReference type="Pfam" id="PF00664">
    <property type="entry name" value="ABC_membrane"/>
    <property type="match status" value="1"/>
</dbReference>
<dbReference type="InterPro" id="IPR027417">
    <property type="entry name" value="P-loop_NTPase"/>
</dbReference>
<dbReference type="GO" id="GO:0090374">
    <property type="term" value="P:oligopeptide export from mitochondrion"/>
    <property type="evidence" value="ECO:0007669"/>
    <property type="project" value="TreeGrafter"/>
</dbReference>
<feature type="region of interest" description="Disordered" evidence="21">
    <location>
        <begin position="19"/>
        <end position="43"/>
    </location>
</feature>
<evidence type="ECO:0000259" key="24">
    <source>
        <dbReference type="PROSITE" id="PS50929"/>
    </source>
</evidence>
<evidence type="ECO:0000256" key="20">
    <source>
        <dbReference type="ARBA" id="ARBA00083334"/>
    </source>
</evidence>
<feature type="compositionally biased region" description="Gly residues" evidence="21">
    <location>
        <begin position="124"/>
        <end position="138"/>
    </location>
</feature>
<proteinExistence type="inferred from homology"/>
<dbReference type="GO" id="GO:0005524">
    <property type="term" value="F:ATP binding"/>
    <property type="evidence" value="ECO:0007669"/>
    <property type="project" value="UniProtKB-KW"/>
</dbReference>
<feature type="transmembrane region" description="Helical" evidence="22">
    <location>
        <begin position="308"/>
        <end position="332"/>
    </location>
</feature>
<name>A0A9P6U4R6_9FUNG</name>
<dbReference type="InterPro" id="IPR011527">
    <property type="entry name" value="ABC1_TM_dom"/>
</dbReference>
<dbReference type="SMART" id="SM00382">
    <property type="entry name" value="AAA"/>
    <property type="match status" value="1"/>
</dbReference>
<protein>
    <recommendedName>
        <fullName evidence="18">ATP-binding cassette sub-family B member 10, mitochondrial</fullName>
    </recommendedName>
    <alternativeName>
        <fullName evidence="19">ABC-mitochondrial erythroid protein</fullName>
    </alternativeName>
    <alternativeName>
        <fullName evidence="20">ATP-binding cassette transporter 10</fullName>
    </alternativeName>
</protein>
<dbReference type="AlphaFoldDB" id="A0A9P6U4R6"/>
<dbReference type="PANTHER" id="PTHR43394">
    <property type="entry name" value="ATP-DEPENDENT PERMEASE MDL1, MITOCHONDRIAL"/>
    <property type="match status" value="1"/>
</dbReference>
<evidence type="ECO:0000256" key="18">
    <source>
        <dbReference type="ARBA" id="ARBA00072683"/>
    </source>
</evidence>
<feature type="region of interest" description="Disordered" evidence="21">
    <location>
        <begin position="96"/>
        <end position="142"/>
    </location>
</feature>
<feature type="transmembrane region" description="Helical" evidence="22">
    <location>
        <begin position="458"/>
        <end position="475"/>
    </location>
</feature>
<gene>
    <name evidence="25" type="primary">MDL1</name>
    <name evidence="25" type="ORF">DFQ27_004192</name>
</gene>
<evidence type="ECO:0000256" key="12">
    <source>
        <dbReference type="ARBA" id="ARBA00022989"/>
    </source>
</evidence>
<evidence type="ECO:0000256" key="3">
    <source>
        <dbReference type="ARBA" id="ARBA00022448"/>
    </source>
</evidence>
<feature type="domain" description="ABC transmembrane type-1" evidence="24">
    <location>
        <begin position="313"/>
        <end position="599"/>
    </location>
</feature>
<dbReference type="PROSITE" id="PS50929">
    <property type="entry name" value="ABC_TM1F"/>
    <property type="match status" value="1"/>
</dbReference>
<evidence type="ECO:0000256" key="22">
    <source>
        <dbReference type="SAM" id="Phobius"/>
    </source>
</evidence>
<dbReference type="InterPro" id="IPR017871">
    <property type="entry name" value="ABC_transporter-like_CS"/>
</dbReference>
<dbReference type="GO" id="GO:0016887">
    <property type="term" value="F:ATP hydrolysis activity"/>
    <property type="evidence" value="ECO:0007669"/>
    <property type="project" value="InterPro"/>
</dbReference>
<dbReference type="Gene3D" id="3.40.50.300">
    <property type="entry name" value="P-loop containing nucleotide triphosphate hydrolases"/>
    <property type="match status" value="1"/>
</dbReference>
<evidence type="ECO:0000256" key="17">
    <source>
        <dbReference type="ARBA" id="ARBA00055589"/>
    </source>
</evidence>
<dbReference type="PROSITE" id="PS50893">
    <property type="entry name" value="ABC_TRANSPORTER_2"/>
    <property type="match status" value="1"/>
</dbReference>
<dbReference type="OrthoDB" id="6500128at2759"/>
<evidence type="ECO:0000256" key="6">
    <source>
        <dbReference type="ARBA" id="ARBA00022741"/>
    </source>
</evidence>
<dbReference type="SUPFAM" id="SSF52540">
    <property type="entry name" value="P-loop containing nucleoside triphosphate hydrolases"/>
    <property type="match status" value="1"/>
</dbReference>
<keyword evidence="10" id="KW-0809">Transit peptide</keyword>
<keyword evidence="6" id="KW-0547">Nucleotide-binding</keyword>
<dbReference type="PANTHER" id="PTHR43394:SF1">
    <property type="entry name" value="ATP-BINDING CASSETTE SUB-FAMILY B MEMBER 10, MITOCHONDRIAL"/>
    <property type="match status" value="1"/>
</dbReference>
<evidence type="ECO:0000256" key="16">
    <source>
        <dbReference type="ARBA" id="ARBA00052250"/>
    </source>
</evidence>
<dbReference type="SUPFAM" id="SSF90123">
    <property type="entry name" value="ABC transporter transmembrane region"/>
    <property type="match status" value="1"/>
</dbReference>
<comment type="subcellular location">
    <subcellularLocation>
        <location evidence="1">Mitochondrion inner membrane</location>
        <topology evidence="1">Multi-pass membrane protein</topology>
    </subcellularLocation>
</comment>
<feature type="domain" description="ABC transporter" evidence="23">
    <location>
        <begin position="632"/>
        <end position="868"/>
    </location>
</feature>
<organism evidence="25 26">
    <name type="scientific">Actinomortierella ambigua</name>
    <dbReference type="NCBI Taxonomy" id="1343610"/>
    <lineage>
        <taxon>Eukaryota</taxon>
        <taxon>Fungi</taxon>
        <taxon>Fungi incertae sedis</taxon>
        <taxon>Mucoromycota</taxon>
        <taxon>Mortierellomycotina</taxon>
        <taxon>Mortierellomycetes</taxon>
        <taxon>Mortierellales</taxon>
        <taxon>Mortierellaceae</taxon>
        <taxon>Actinomortierella</taxon>
    </lineage>
</organism>
<evidence type="ECO:0000256" key="13">
    <source>
        <dbReference type="ARBA" id="ARBA00022990"/>
    </source>
</evidence>
<keyword evidence="26" id="KW-1185">Reference proteome</keyword>
<dbReference type="GO" id="GO:0005743">
    <property type="term" value="C:mitochondrial inner membrane"/>
    <property type="evidence" value="ECO:0007669"/>
    <property type="project" value="UniProtKB-SubCell"/>
</dbReference>
<evidence type="ECO:0000256" key="2">
    <source>
        <dbReference type="ARBA" id="ARBA00005580"/>
    </source>
</evidence>
<evidence type="ECO:0000256" key="10">
    <source>
        <dbReference type="ARBA" id="ARBA00022946"/>
    </source>
</evidence>
<evidence type="ECO:0000313" key="26">
    <source>
        <dbReference type="Proteomes" id="UP000807716"/>
    </source>
</evidence>
<dbReference type="GO" id="GO:0015421">
    <property type="term" value="F:ABC-type oligopeptide transporter activity"/>
    <property type="evidence" value="ECO:0007669"/>
    <property type="project" value="TreeGrafter"/>
</dbReference>
<evidence type="ECO:0000313" key="25">
    <source>
        <dbReference type="EMBL" id="KAG0259241.1"/>
    </source>
</evidence>
<evidence type="ECO:0000259" key="23">
    <source>
        <dbReference type="PROSITE" id="PS50893"/>
    </source>
</evidence>
<keyword evidence="13" id="KW-0007">Acetylation</keyword>
<feature type="transmembrane region" description="Helical" evidence="22">
    <location>
        <begin position="534"/>
        <end position="557"/>
    </location>
</feature>
<keyword evidence="3" id="KW-0813">Transport</keyword>
<keyword evidence="11" id="KW-1278">Translocase</keyword>
<keyword evidence="8 25" id="KW-0067">ATP-binding</keyword>
<dbReference type="InterPro" id="IPR036640">
    <property type="entry name" value="ABC1_TM_sf"/>
</dbReference>
<keyword evidence="4 22" id="KW-0812">Transmembrane</keyword>
<evidence type="ECO:0000256" key="4">
    <source>
        <dbReference type="ARBA" id="ARBA00022692"/>
    </source>
</evidence>
<feature type="compositionally biased region" description="Low complexity" evidence="21">
    <location>
        <begin position="96"/>
        <end position="112"/>
    </location>
</feature>
<reference evidence="25" key="1">
    <citation type="journal article" date="2020" name="Fungal Divers.">
        <title>Resolving the Mortierellaceae phylogeny through synthesis of multi-gene phylogenetics and phylogenomics.</title>
        <authorList>
            <person name="Vandepol N."/>
            <person name="Liber J."/>
            <person name="Desiro A."/>
            <person name="Na H."/>
            <person name="Kennedy M."/>
            <person name="Barry K."/>
            <person name="Grigoriev I.V."/>
            <person name="Miller A.N."/>
            <person name="O'Donnell K."/>
            <person name="Stajich J.E."/>
            <person name="Bonito G."/>
        </authorList>
    </citation>
    <scope>NUCLEOTIDE SEQUENCE</scope>
    <source>
        <strain evidence="25">BC1065</strain>
    </source>
</reference>
<comment type="similarity">
    <text evidence="2">Belongs to the ABC transporter superfamily. ABCB family. Mitochondrial peptide exporter (TC 3.A.1.212) subfamily.</text>
</comment>
<evidence type="ECO:0000256" key="5">
    <source>
        <dbReference type="ARBA" id="ARBA00022723"/>
    </source>
</evidence>
<dbReference type="PROSITE" id="PS00211">
    <property type="entry name" value="ABC_TRANSPORTER_1"/>
    <property type="match status" value="1"/>
</dbReference>
<feature type="region of interest" description="Disordered" evidence="21">
    <location>
        <begin position="151"/>
        <end position="170"/>
    </location>
</feature>
<keyword evidence="15 22" id="KW-0472">Membrane</keyword>
<evidence type="ECO:0000256" key="7">
    <source>
        <dbReference type="ARBA" id="ARBA00022792"/>
    </source>
</evidence>
<dbReference type="Pfam" id="PF00005">
    <property type="entry name" value="ABC_tran"/>
    <property type="match status" value="1"/>
</dbReference>
<dbReference type="CDD" id="cd18573">
    <property type="entry name" value="ABC_6TM_ABCB10_like"/>
    <property type="match status" value="1"/>
</dbReference>
<keyword evidence="7" id="KW-0999">Mitochondrion inner membrane</keyword>
<dbReference type="Gene3D" id="1.20.1560.10">
    <property type="entry name" value="ABC transporter type 1, transmembrane domain"/>
    <property type="match status" value="1"/>
</dbReference>